<protein>
    <recommendedName>
        <fullName evidence="1">Monalysin Pore-forming domain-containing protein</fullName>
    </recommendedName>
</protein>
<evidence type="ECO:0000259" key="1">
    <source>
        <dbReference type="Pfam" id="PF18063"/>
    </source>
</evidence>
<accession>F4PNS9</accession>
<evidence type="ECO:0000313" key="2">
    <source>
        <dbReference type="EMBL" id="EGG23132.1"/>
    </source>
</evidence>
<sequence>MRLNRAELVFEVKNIFSYGSEIKMATEIERTIVFPNAGTYNIFQTIIVYANRAPAGKNNSWIYDCVFRDVVFPVLADHVEHETVIASEIYQIFGQGKSRWMEEN</sequence>
<dbReference type="AlphaFoldDB" id="F4PNS9"/>
<reference evidence="3" key="1">
    <citation type="journal article" date="2011" name="Genome Res.">
        <title>Phylogeny-wide analysis of social amoeba genomes highlights ancient origins for complex intercellular communication.</title>
        <authorList>
            <person name="Heidel A.J."/>
            <person name="Lawal H.M."/>
            <person name="Felder M."/>
            <person name="Schilde C."/>
            <person name="Helps N.R."/>
            <person name="Tunggal B."/>
            <person name="Rivero F."/>
            <person name="John U."/>
            <person name="Schleicher M."/>
            <person name="Eichinger L."/>
            <person name="Platzer M."/>
            <person name="Noegel A.A."/>
            <person name="Schaap P."/>
            <person name="Gloeckner G."/>
        </authorList>
    </citation>
    <scope>NUCLEOTIDE SEQUENCE [LARGE SCALE GENOMIC DNA]</scope>
    <source>
        <strain evidence="3">SH3</strain>
    </source>
</reference>
<dbReference type="GeneID" id="14875426"/>
<dbReference type="Proteomes" id="UP000007797">
    <property type="component" value="Unassembled WGS sequence"/>
</dbReference>
<dbReference type="KEGG" id="dfa:DFA_05262"/>
<organism evidence="2 3">
    <name type="scientific">Cavenderia fasciculata</name>
    <name type="common">Slime mold</name>
    <name type="synonym">Dictyostelium fasciculatum</name>
    <dbReference type="NCBI Taxonomy" id="261658"/>
    <lineage>
        <taxon>Eukaryota</taxon>
        <taxon>Amoebozoa</taxon>
        <taxon>Evosea</taxon>
        <taxon>Eumycetozoa</taxon>
        <taxon>Dictyostelia</taxon>
        <taxon>Acytosteliales</taxon>
        <taxon>Cavenderiaceae</taxon>
        <taxon>Cavenderia</taxon>
    </lineage>
</organism>
<dbReference type="Pfam" id="PF18063">
    <property type="entry name" value="BB_PF"/>
    <property type="match status" value="1"/>
</dbReference>
<proteinExistence type="predicted"/>
<name>F4PNS9_CACFS</name>
<evidence type="ECO:0000313" key="3">
    <source>
        <dbReference type="Proteomes" id="UP000007797"/>
    </source>
</evidence>
<gene>
    <name evidence="2" type="ORF">DFA_05262</name>
</gene>
<dbReference type="EMBL" id="GL883008">
    <property type="protein sequence ID" value="EGG23132.1"/>
    <property type="molecule type" value="Genomic_DNA"/>
</dbReference>
<keyword evidence="3" id="KW-1185">Reference proteome</keyword>
<dbReference type="InterPro" id="IPR040927">
    <property type="entry name" value="PF_Monalysin"/>
</dbReference>
<dbReference type="RefSeq" id="XP_004360983.1">
    <property type="nucleotide sequence ID" value="XM_004360926.1"/>
</dbReference>
<feature type="domain" description="Monalysin Pore-forming" evidence="1">
    <location>
        <begin position="4"/>
        <end position="59"/>
    </location>
</feature>